<dbReference type="GO" id="GO:0008840">
    <property type="term" value="F:4-hydroxy-tetrahydrodipicolinate synthase activity"/>
    <property type="evidence" value="ECO:0007669"/>
    <property type="project" value="TreeGrafter"/>
</dbReference>
<sequence length="292" mass="31699">MELEKFSGTVSAVLTPSANFEEGVGMTVDFHLKNGVNGFFVLGTNGEGVRIGPEKRKRVAEVFTNYVGSKGLVIVHTGAADLDTVRDLTKHASRVGADAVAVIFPFYYKYDLESLVSFYNEVVQASDLPVLAYSNPSTQGYRVPGRTVEALLEKVPGLRGIKDSSNDPELLLSLSRRFSSHFIASGGDELILYSLTVGIRRQVSAIASVYPDLVSELRRAFVSGDMEKALTLQSKVNNVKSILTEAGPYHAAFKHASKLRGVDLGGPYPPSRSLTPEEAESLTRKLLSIEKT</sequence>
<dbReference type="GO" id="GO:0008675">
    <property type="term" value="F:2-dehydro-3-deoxy-phosphogluconate aldolase activity"/>
    <property type="evidence" value="ECO:0007669"/>
    <property type="project" value="UniProtKB-ARBA"/>
</dbReference>
<dbReference type="InterPro" id="IPR002220">
    <property type="entry name" value="DapA-like"/>
</dbReference>
<evidence type="ECO:0000256" key="1">
    <source>
        <dbReference type="ARBA" id="ARBA00023239"/>
    </source>
</evidence>
<dbReference type="Gene3D" id="3.20.20.70">
    <property type="entry name" value="Aldolase class I"/>
    <property type="match status" value="1"/>
</dbReference>
<dbReference type="CDD" id="cd00408">
    <property type="entry name" value="DHDPS-like"/>
    <property type="match status" value="1"/>
</dbReference>
<dbReference type="PANTHER" id="PTHR12128:SF66">
    <property type="entry name" value="4-HYDROXY-2-OXOGLUTARATE ALDOLASE, MITOCHONDRIAL"/>
    <property type="match status" value="1"/>
</dbReference>
<protein>
    <submittedName>
        <fullName evidence="4">Dihydrodipicolinate synthase family protein</fullName>
    </submittedName>
</protein>
<evidence type="ECO:0000256" key="3">
    <source>
        <dbReference type="PIRSR" id="PIRSR001365-2"/>
    </source>
</evidence>
<dbReference type="PIRSF" id="PIRSF001365">
    <property type="entry name" value="DHDPS"/>
    <property type="match status" value="1"/>
</dbReference>
<dbReference type="EMBL" id="DRXH01000069">
    <property type="protein sequence ID" value="HHM44071.1"/>
    <property type="molecule type" value="Genomic_DNA"/>
</dbReference>
<keyword evidence="1" id="KW-0456">Lyase</keyword>
<accession>A0A7J3VS91</accession>
<feature type="active site" description="Schiff-base intermediate with substrate" evidence="2">
    <location>
        <position position="162"/>
    </location>
</feature>
<dbReference type="SUPFAM" id="SSF51569">
    <property type="entry name" value="Aldolase"/>
    <property type="match status" value="1"/>
</dbReference>
<reference evidence="4" key="1">
    <citation type="journal article" date="2020" name="mSystems">
        <title>Genome- and Community-Level Interaction Insights into Carbon Utilization and Element Cycling Functions of Hydrothermarchaeota in Hydrothermal Sediment.</title>
        <authorList>
            <person name="Zhou Z."/>
            <person name="Liu Y."/>
            <person name="Xu W."/>
            <person name="Pan J."/>
            <person name="Luo Z.H."/>
            <person name="Li M."/>
        </authorList>
    </citation>
    <scope>NUCLEOTIDE SEQUENCE [LARGE SCALE GENOMIC DNA]</scope>
    <source>
        <strain evidence="4">SpSt-1074</strain>
    </source>
</reference>
<dbReference type="AlphaFoldDB" id="A0A7J3VS91"/>
<evidence type="ECO:0000313" key="4">
    <source>
        <dbReference type="EMBL" id="HHM44071.1"/>
    </source>
</evidence>
<dbReference type="InterPro" id="IPR013785">
    <property type="entry name" value="Aldolase_TIM"/>
</dbReference>
<dbReference type="SMART" id="SM01130">
    <property type="entry name" value="DHDPS"/>
    <property type="match status" value="1"/>
</dbReference>
<proteinExistence type="predicted"/>
<dbReference type="PRINTS" id="PR00146">
    <property type="entry name" value="DHPICSNTHASE"/>
</dbReference>
<dbReference type="PANTHER" id="PTHR12128">
    <property type="entry name" value="DIHYDRODIPICOLINATE SYNTHASE"/>
    <property type="match status" value="1"/>
</dbReference>
<dbReference type="Pfam" id="PF00701">
    <property type="entry name" value="DHDPS"/>
    <property type="match status" value="1"/>
</dbReference>
<organism evidence="4">
    <name type="scientific">Caldiarchaeum subterraneum</name>
    <dbReference type="NCBI Taxonomy" id="311458"/>
    <lineage>
        <taxon>Archaea</taxon>
        <taxon>Nitrososphaerota</taxon>
        <taxon>Candidatus Caldarchaeales</taxon>
        <taxon>Candidatus Caldarchaeaceae</taxon>
        <taxon>Candidatus Caldarchaeum</taxon>
    </lineage>
</organism>
<comment type="caution">
    <text evidence="4">The sequence shown here is derived from an EMBL/GenBank/DDBJ whole genome shotgun (WGS) entry which is preliminary data.</text>
</comment>
<feature type="active site" description="Proton donor/acceptor" evidence="2">
    <location>
        <position position="133"/>
    </location>
</feature>
<gene>
    <name evidence="4" type="ORF">ENM31_02070</name>
</gene>
<evidence type="ECO:0000256" key="2">
    <source>
        <dbReference type="PIRSR" id="PIRSR001365-1"/>
    </source>
</evidence>
<feature type="binding site" evidence="3">
    <location>
        <position position="203"/>
    </location>
    <ligand>
        <name>pyruvate</name>
        <dbReference type="ChEBI" id="CHEBI:15361"/>
    </ligand>
</feature>
<name>A0A7J3VS91_CALS0</name>